<dbReference type="Proteomes" id="UP001322744">
    <property type="component" value="Chromosome"/>
</dbReference>
<accession>A0ABZ0TYY4</accession>
<sequence>MKEALLILLAMSGCLLAHIFMHKAMMGGRGCHGHDHHHSNETQKASDLKDHQFHQHHHSEELVALDKPKSEENK</sequence>
<protein>
    <recommendedName>
        <fullName evidence="4">DUF2933 domain-containing protein</fullName>
    </recommendedName>
</protein>
<dbReference type="RefSeq" id="WP_045173204.1">
    <property type="nucleotide sequence ID" value="NZ_CP139957.1"/>
</dbReference>
<evidence type="ECO:0008006" key="4">
    <source>
        <dbReference type="Google" id="ProtNLM"/>
    </source>
</evidence>
<feature type="compositionally biased region" description="Basic and acidic residues" evidence="1">
    <location>
        <begin position="38"/>
        <end position="74"/>
    </location>
</feature>
<keyword evidence="3" id="KW-1185">Reference proteome</keyword>
<name>A0ABZ0TYY4_9FIRM</name>
<feature type="region of interest" description="Disordered" evidence="1">
    <location>
        <begin position="27"/>
        <end position="74"/>
    </location>
</feature>
<gene>
    <name evidence="2" type="ORF">SOJ16_002581</name>
</gene>
<evidence type="ECO:0000313" key="3">
    <source>
        <dbReference type="Proteomes" id="UP001322744"/>
    </source>
</evidence>
<reference evidence="2 3" key="1">
    <citation type="submission" date="2023-12" db="EMBL/GenBank/DDBJ databases">
        <authorList>
            <person name="Manesh M.J.H."/>
            <person name="Bing R.G."/>
            <person name="Willard D.J."/>
            <person name="Kelly R.M."/>
        </authorList>
    </citation>
    <scope>NUCLEOTIDE SEQUENCE [LARGE SCALE GENOMIC DNA]</scope>
    <source>
        <strain evidence="2 3">DSM 8977</strain>
    </source>
</reference>
<organism evidence="2 3">
    <name type="scientific">Anaerocellum danielii</name>
    <dbReference type="NCBI Taxonomy" id="1387557"/>
    <lineage>
        <taxon>Bacteria</taxon>
        <taxon>Bacillati</taxon>
        <taxon>Bacillota</taxon>
        <taxon>Bacillota incertae sedis</taxon>
        <taxon>Caldicellulosiruptorales</taxon>
        <taxon>Caldicellulosiruptoraceae</taxon>
        <taxon>Anaerocellum</taxon>
    </lineage>
</organism>
<evidence type="ECO:0000313" key="2">
    <source>
        <dbReference type="EMBL" id="WPX08678.1"/>
    </source>
</evidence>
<dbReference type="EMBL" id="CP139957">
    <property type="protein sequence ID" value="WPX08678.1"/>
    <property type="molecule type" value="Genomic_DNA"/>
</dbReference>
<evidence type="ECO:0000256" key="1">
    <source>
        <dbReference type="SAM" id="MobiDB-lite"/>
    </source>
</evidence>
<proteinExistence type="predicted"/>